<feature type="transmembrane region" description="Helical" evidence="1">
    <location>
        <begin position="47"/>
        <end position="68"/>
    </location>
</feature>
<name>A0A1F6PEE3_9BACT</name>
<evidence type="ECO:0000259" key="2">
    <source>
        <dbReference type="Pfam" id="PF03703"/>
    </source>
</evidence>
<dbReference type="EMBL" id="MFRE01000009">
    <property type="protein sequence ID" value="OGH94314.1"/>
    <property type="molecule type" value="Genomic_DNA"/>
</dbReference>
<dbReference type="PANTHER" id="PTHR34473">
    <property type="entry name" value="UPF0699 TRANSMEMBRANE PROTEIN YDBS"/>
    <property type="match status" value="1"/>
</dbReference>
<protein>
    <recommendedName>
        <fullName evidence="2">YdbS-like PH domain-containing protein</fullName>
    </recommendedName>
</protein>
<evidence type="ECO:0000256" key="1">
    <source>
        <dbReference type="SAM" id="Phobius"/>
    </source>
</evidence>
<dbReference type="InterPro" id="IPR005182">
    <property type="entry name" value="YdbS-like_PH"/>
</dbReference>
<feature type="domain" description="YdbS-like PH" evidence="2">
    <location>
        <begin position="70"/>
        <end position="159"/>
    </location>
</feature>
<evidence type="ECO:0000313" key="4">
    <source>
        <dbReference type="Proteomes" id="UP000178254"/>
    </source>
</evidence>
<sequence length="173" mass="19658">MQQLHPRAVWLFFVNYFISAVVLTAIVGAYIFNIFSKFDNKFDMSSFAGWLFACFVLFVAFFFTWAKLTYRFYRYELKEDSFRKEQGVIGKKYVSIPYEKIQNVDISRSLFERILGLSTIQIQTAGASAQVSRRGVWGGGSEAALIGVSHADAEVLRDELVSRSKSTTKSQGL</sequence>
<dbReference type="Proteomes" id="UP000178254">
    <property type="component" value="Unassembled WGS sequence"/>
</dbReference>
<proteinExistence type="predicted"/>
<organism evidence="3 4">
    <name type="scientific">Candidatus Magasanikbacteria bacterium RIFOXYD2_FULL_41_14</name>
    <dbReference type="NCBI Taxonomy" id="1798709"/>
    <lineage>
        <taxon>Bacteria</taxon>
        <taxon>Candidatus Magasanikiibacteriota</taxon>
    </lineage>
</organism>
<keyword evidence="1" id="KW-1133">Transmembrane helix</keyword>
<dbReference type="STRING" id="1798709.A2538_00700"/>
<keyword evidence="1" id="KW-0472">Membrane</keyword>
<accession>A0A1F6PEE3</accession>
<reference evidence="3 4" key="1">
    <citation type="journal article" date="2016" name="Nat. Commun.">
        <title>Thousands of microbial genomes shed light on interconnected biogeochemical processes in an aquifer system.</title>
        <authorList>
            <person name="Anantharaman K."/>
            <person name="Brown C.T."/>
            <person name="Hug L.A."/>
            <person name="Sharon I."/>
            <person name="Castelle C.J."/>
            <person name="Probst A.J."/>
            <person name="Thomas B.C."/>
            <person name="Singh A."/>
            <person name="Wilkins M.J."/>
            <person name="Karaoz U."/>
            <person name="Brodie E.L."/>
            <person name="Williams K.H."/>
            <person name="Hubbard S.S."/>
            <person name="Banfield J.F."/>
        </authorList>
    </citation>
    <scope>NUCLEOTIDE SEQUENCE [LARGE SCALE GENOMIC DNA]</scope>
</reference>
<dbReference type="AlphaFoldDB" id="A0A1F6PEE3"/>
<evidence type="ECO:0000313" key="3">
    <source>
        <dbReference type="EMBL" id="OGH94314.1"/>
    </source>
</evidence>
<dbReference type="Pfam" id="PF03703">
    <property type="entry name" value="bPH_2"/>
    <property type="match status" value="1"/>
</dbReference>
<gene>
    <name evidence="3" type="ORF">A2538_00700</name>
</gene>
<feature type="transmembrane region" description="Helical" evidence="1">
    <location>
        <begin position="12"/>
        <end position="35"/>
    </location>
</feature>
<comment type="caution">
    <text evidence="3">The sequence shown here is derived from an EMBL/GenBank/DDBJ whole genome shotgun (WGS) entry which is preliminary data.</text>
</comment>
<keyword evidence="1" id="KW-0812">Transmembrane</keyword>
<dbReference type="PANTHER" id="PTHR34473:SF3">
    <property type="entry name" value="TRANSMEMBRANE PROTEIN-RELATED"/>
    <property type="match status" value="1"/>
</dbReference>